<dbReference type="InterPro" id="IPR043796">
    <property type="entry name" value="ESX-1_EspA/EspE-like"/>
</dbReference>
<protein>
    <recommendedName>
        <fullName evidence="1">ESX-1 secretion-associated protein EspA/EspE-like domain-containing protein</fullName>
    </recommendedName>
</protein>
<dbReference type="Proteomes" id="UP000182915">
    <property type="component" value="Chromosome I"/>
</dbReference>
<dbReference type="STRING" id="370526.SAMN04489835_2205"/>
<dbReference type="AlphaFoldDB" id="A0A1H6JQB7"/>
<evidence type="ECO:0000259" key="1">
    <source>
        <dbReference type="Pfam" id="PF18879"/>
    </source>
</evidence>
<feature type="domain" description="ESX-1 secretion-associated protein EspA/EspE-like" evidence="1">
    <location>
        <begin position="18"/>
        <end position="99"/>
    </location>
</feature>
<dbReference type="Pfam" id="PF18879">
    <property type="entry name" value="EspA_EspE"/>
    <property type="match status" value="1"/>
</dbReference>
<gene>
    <name evidence="2" type="ORF">SAMN04489835_2205</name>
</gene>
<organism evidence="2 3">
    <name type="scientific">Mycolicibacterium rutilum</name>
    <name type="common">Mycobacterium rutilum</name>
    <dbReference type="NCBI Taxonomy" id="370526"/>
    <lineage>
        <taxon>Bacteria</taxon>
        <taxon>Bacillati</taxon>
        <taxon>Actinomycetota</taxon>
        <taxon>Actinomycetes</taxon>
        <taxon>Mycobacteriales</taxon>
        <taxon>Mycobacteriaceae</taxon>
        <taxon>Mycolicibacterium</taxon>
    </lineage>
</organism>
<dbReference type="EMBL" id="LT629971">
    <property type="protein sequence ID" value="SEH62803.1"/>
    <property type="molecule type" value="Genomic_DNA"/>
</dbReference>
<evidence type="ECO:0000313" key="3">
    <source>
        <dbReference type="Proteomes" id="UP000182915"/>
    </source>
</evidence>
<dbReference type="RefSeq" id="WP_197680364.1">
    <property type="nucleotide sequence ID" value="NZ_LT629971.1"/>
</dbReference>
<reference evidence="3" key="1">
    <citation type="submission" date="2016-10" db="EMBL/GenBank/DDBJ databases">
        <authorList>
            <person name="Varghese N."/>
            <person name="Submissions S."/>
        </authorList>
    </citation>
    <scope>NUCLEOTIDE SEQUENCE [LARGE SCALE GENOMIC DNA]</scope>
    <source>
        <strain evidence="3">DSM 45405</strain>
    </source>
</reference>
<accession>A0A1H6JQB7</accession>
<proteinExistence type="predicted"/>
<keyword evidence="3" id="KW-1185">Reference proteome</keyword>
<name>A0A1H6JQB7_MYCRU</name>
<sequence length="328" mass="35285">MGVLDAFLSTWSQARATFGEGAPQGGAGIDNSARLQAAQSDVQSAAPGADWSGAGSDSYADMNSRHATALGVMAGLDKRLAGEVDRAAAVVAAGRTQLDSVRQWVVDAASTVPRTMAGDQMLWPVVSKGASDVADIIQKSHGDLAAIAQRMRGIGSEYDELGEPEGRGNEDGDVQQVDFVNDEKKAIPDSTLDLADIEYKAPFDPENRDTYGRAGYMELVRGSGVWVPDPHSRNYRPKPPQAPLDLNDVVYRGPESEGQPWEMELVPDSGVWVPNPNYPGYEPKIPEAPVDLAKIEFVDPGARIPPEMIELWPRSGIMLPDPYAGRPF</sequence>
<evidence type="ECO:0000313" key="2">
    <source>
        <dbReference type="EMBL" id="SEH62803.1"/>
    </source>
</evidence>